<accession>A0A1H4DU01</accession>
<name>A0A1H4DU01_9SPHI</name>
<evidence type="ECO:0000313" key="2">
    <source>
        <dbReference type="Proteomes" id="UP000198850"/>
    </source>
</evidence>
<reference evidence="1 2" key="1">
    <citation type="submission" date="2016-10" db="EMBL/GenBank/DDBJ databases">
        <authorList>
            <person name="de Groot N.N."/>
        </authorList>
    </citation>
    <scope>NUCLEOTIDE SEQUENCE [LARGE SCALE GENOMIC DNA]</scope>
    <source>
        <strain evidence="1 2">DSM 19033</strain>
    </source>
</reference>
<protein>
    <submittedName>
        <fullName evidence="1">Uncharacterized protein</fullName>
    </submittedName>
</protein>
<dbReference type="STRING" id="425514.SAMN05443550_105101"/>
<sequence length="207" mass="23362">MGTNIGKLGGYVSYFLHGELVTRSIGVIDHWSDAQYANQMRTGLTTALLKPVKALINIGLKYSPKPKRSWSAYTQATSINKKQAIKGIYPDLEIDFEKVVLAIGDIPVPLNPQVQLSDGRIRFTWDADQQADGADQNDQVMCVAYFPETFQAFNQLSGAKRGEEKQDITLPSFTEEMRIETYICYVSEDRRRVSNSVYLGQLIWNKD</sequence>
<gene>
    <name evidence="1" type="ORF">SAMN05443550_105101</name>
</gene>
<organism evidence="1 2">
    <name type="scientific">Pedobacter hartonius</name>
    <dbReference type="NCBI Taxonomy" id="425514"/>
    <lineage>
        <taxon>Bacteria</taxon>
        <taxon>Pseudomonadati</taxon>
        <taxon>Bacteroidota</taxon>
        <taxon>Sphingobacteriia</taxon>
        <taxon>Sphingobacteriales</taxon>
        <taxon>Sphingobacteriaceae</taxon>
        <taxon>Pedobacter</taxon>
    </lineage>
</organism>
<dbReference type="Proteomes" id="UP000198850">
    <property type="component" value="Unassembled WGS sequence"/>
</dbReference>
<dbReference type="AlphaFoldDB" id="A0A1H4DU01"/>
<proteinExistence type="predicted"/>
<keyword evidence="2" id="KW-1185">Reference proteome</keyword>
<dbReference type="Pfam" id="PF19781">
    <property type="entry name" value="DUF6266"/>
    <property type="match status" value="1"/>
</dbReference>
<evidence type="ECO:0000313" key="1">
    <source>
        <dbReference type="EMBL" id="SEA76086.1"/>
    </source>
</evidence>
<dbReference type="EMBL" id="FNRA01000005">
    <property type="protein sequence ID" value="SEA76086.1"/>
    <property type="molecule type" value="Genomic_DNA"/>
</dbReference>
<dbReference type="InterPro" id="IPR046233">
    <property type="entry name" value="DUF6266"/>
</dbReference>